<comment type="caution">
    <text evidence="5">The sequence shown here is derived from an EMBL/GenBank/DDBJ whole genome shotgun (WGS) entry which is preliminary data.</text>
</comment>
<evidence type="ECO:0000259" key="4">
    <source>
        <dbReference type="PROSITE" id="PS51194"/>
    </source>
</evidence>
<feature type="domain" description="Helicase ATP-binding" evidence="3">
    <location>
        <begin position="113"/>
        <end position="317"/>
    </location>
</feature>
<dbReference type="InterPro" id="IPR018973">
    <property type="entry name" value="MZB"/>
</dbReference>
<evidence type="ECO:0000256" key="2">
    <source>
        <dbReference type="ARBA" id="ARBA00022840"/>
    </source>
</evidence>
<sequence length="2025" mass="222076">MITYDFLRQICQGSASAVLSQSGLRNPALLRRLQDLLSADPGLPNSFLADPVLEGAFGWTEAHETMAQLEGLLDPALIDALDLQNPIDPERNERYRFGRDWHPYAHQVEAWRTLLAPQPKSVLVSSGTGSGKTECFLIPILEDLLRLRRQEGRLQGVRALMLYPLNALISSQRDRLHDWTAPFGDHLRFSLYNGDTQETVKNSVARARPNEALDRTTIREDTPPIFVTNITMLEYMLIRSTDEPILQRSQGKLRWIVLDEAHSYIGSQAAELALLLRRVMRAFGVSPNEVRFVATSATLGEGRDVTDRLRQFLSDLSGTGLDRVAVVKGSRDTTLTTKLSSMPKQTQDTLDQLFDDARALRLRKALAEKAGLTLTEAARTALGDGASRRDALTLAEAAAHAERDGRRLLPLRLHLVHRAQPGFWVCPNPACSGRAGTALDDAMWPWGEVSVSEHERCTACNTPLFELAACGDCGAPHLLAEQTADGRLRPPIDGTTEDEFAQGLEIGDGEADGRSLASAQGRLIVDPAARDGSWSSPYDPRTGTLADRMDDGMLMLRLSDSSACCACGSTSNGAPNFRRARFGAPFLLGGVLPQMLERLETQNASPPSDGRQLITFTDSRQGTARFAARLQQDSERNLVRAVLYHAVQEGRASEADRREIENVRTFIDRLAGIPGADEMRRGYESQLKDLEARAGAALPWDEAVATLGNEEGLERLREEVWQYRHEIFADSRNLARVLILRELFRRPKRANSAETMGLVQFRYAAIEKLEERHVPSAFSRHGGSLADWRAFLYLLETYLLRSRSIVAIERSDLPWIGLKINPRVICRPGAERDADDWRYAWPSVRSGQTERTAVVKLLRAGLGLDFSRPDHIDDANECLEMAFNALLPILKEVNGGFQLDLARSEIGRIGDGWMCPVTNQVLPGTFRGLTPWQPQGASLELTPCRSITMPRLPKAWPRSKEAREEIDEWLRSNADVTALRSEGIWRDLHDRIARLSPVVLAAEHSAQQPGWKLRWFEKRFKQGRLNVLSCSTTMEMGVDIGGLQVVVNTNVPPSPASYRQRVGRAGRRREAVATALTFARDEPFGWTTYSDPMRPLIAGIKPPAVSLQSPTIVQRHVNALLLSYFIRMDAADELHSLKAGDFFGRNGDGVVAADNAAERFISWCRSADGVGEGLDDALRQLVRGTCLETTLDLPVRAAASLDTAAEAWRDEWASLARDLVGASGAAKSRIQHQLKRLCGSFVLGELANRGVLPSYGFPTDVVTFLVPDKPDARRNPADGLGESGYRRIDAPSRSLDLAIRDYAPGAEVVLDGLVYRSAGVTLNWKRPANEEERAPQSIRFAWRCATCDANGDAPSRPELCSQCGSEELTRVEYLRPAGFAFDEGDTRNAPHTDVTQPDHVEPTPPFVSANGAEWLALPHPEVGRMRAADGGSILFRAEGPNKLGFAICLHCGRAAAETMRCLPGMAEPPLPRELQDHNPLRAKRISGPCPGGRPGFGVKRNLALGHQARTDVFELQLEALRGTSQEAAAFALAVSLREALVRSLGVESSEIGYAVNKRRLRANQSCLSILLYDRAAGGAGFATQAPEIIADLLRSARSILDCHAEGCQTACPSCILAGDSRFDADKIDRRAALALLDKEILPLLDLPPRFRVFAQTTAEPRTAAEAIRAGLGTGPLTLFLGGDVTEWDPAAWAGRRLLDRAIAAGVQVRLAAPTAYLAALTLSQRLGLRALALRQGVSVHRMPKTARQGDLYLLAAAGHGERSRLWAVASETAQSLGPDWGATSQDPLVRGEAPLPEIGPAFDPAELSPPVGEDVRRIEIGTELNGPVTGYGKAFWTLVEAAMPEVRVLRRRGAPAEVVYSDRYLFSPLPLRLLTEALKAGPGGLKGSMVTVRTQDGAPIKDRIARDILDDWQAPDVRHAVMTEILAGVGSGGRVCFMQRHDLPHDRRLSLLWSDGSSLEITLDQGFGFWRAQRRPSFNFTARPSLQAQQLLELTFAVESPRGAKTPITIGPVRIINASAAEAAE</sequence>
<dbReference type="Proteomes" id="UP000620670">
    <property type="component" value="Unassembled WGS sequence"/>
</dbReference>
<protein>
    <submittedName>
        <fullName evidence="5">DEAD/DEAH box helicase</fullName>
    </submittedName>
</protein>
<dbReference type="GO" id="GO:0004386">
    <property type="term" value="F:helicase activity"/>
    <property type="evidence" value="ECO:0007669"/>
    <property type="project" value="UniProtKB-KW"/>
</dbReference>
<proteinExistence type="predicted"/>
<dbReference type="PANTHER" id="PTHR47957">
    <property type="entry name" value="ATP-DEPENDENT HELICASE HRQ1"/>
    <property type="match status" value="1"/>
</dbReference>
<dbReference type="PROSITE" id="PS51194">
    <property type="entry name" value="HELICASE_CTER"/>
    <property type="match status" value="1"/>
</dbReference>
<dbReference type="InterPro" id="IPR027417">
    <property type="entry name" value="P-loop_NTPase"/>
</dbReference>
<dbReference type="Pfam" id="PF00271">
    <property type="entry name" value="Helicase_C"/>
    <property type="match status" value="1"/>
</dbReference>
<feature type="domain" description="Helicase C-terminal" evidence="4">
    <location>
        <begin position="965"/>
        <end position="1108"/>
    </location>
</feature>
<dbReference type="EMBL" id="JAELXT010000024">
    <property type="protein sequence ID" value="MBJ6127394.1"/>
    <property type="molecule type" value="Genomic_DNA"/>
</dbReference>
<keyword evidence="6" id="KW-1185">Reference proteome</keyword>
<dbReference type="InterPro" id="IPR001650">
    <property type="entry name" value="Helicase_C-like"/>
</dbReference>
<evidence type="ECO:0000256" key="1">
    <source>
        <dbReference type="ARBA" id="ARBA00022741"/>
    </source>
</evidence>
<dbReference type="SUPFAM" id="SSF52540">
    <property type="entry name" value="P-loop containing nucleoside triphosphate hydrolases"/>
    <property type="match status" value="2"/>
</dbReference>
<organism evidence="5 6">
    <name type="scientific">Microvirga splendida</name>
    <dbReference type="NCBI Taxonomy" id="2795727"/>
    <lineage>
        <taxon>Bacteria</taxon>
        <taxon>Pseudomonadati</taxon>
        <taxon>Pseudomonadota</taxon>
        <taxon>Alphaproteobacteria</taxon>
        <taxon>Hyphomicrobiales</taxon>
        <taxon>Methylobacteriaceae</taxon>
        <taxon>Microvirga</taxon>
    </lineage>
</organism>
<name>A0ABS0Y514_9HYPH</name>
<dbReference type="Pfam" id="PF09369">
    <property type="entry name" value="MZB"/>
    <property type="match status" value="1"/>
</dbReference>
<keyword evidence="5" id="KW-0378">Hydrolase</keyword>
<dbReference type="SMART" id="SM00490">
    <property type="entry name" value="HELICc"/>
    <property type="match status" value="1"/>
</dbReference>
<reference evidence="6" key="1">
    <citation type="submission" date="2020-12" db="EMBL/GenBank/DDBJ databases">
        <title>Hymenobacter sp.</title>
        <authorList>
            <person name="Kim M.K."/>
        </authorList>
    </citation>
    <scope>NUCLEOTIDE SEQUENCE [LARGE SCALE GENOMIC DNA]</scope>
    <source>
        <strain evidence="6">BT325</strain>
    </source>
</reference>
<keyword evidence="5" id="KW-0347">Helicase</keyword>
<evidence type="ECO:0000313" key="5">
    <source>
        <dbReference type="EMBL" id="MBJ6127394.1"/>
    </source>
</evidence>
<dbReference type="InterPro" id="IPR011545">
    <property type="entry name" value="DEAD/DEAH_box_helicase_dom"/>
</dbReference>
<dbReference type="Gene3D" id="3.40.50.300">
    <property type="entry name" value="P-loop containing nucleotide triphosphate hydrolases"/>
    <property type="match status" value="2"/>
</dbReference>
<evidence type="ECO:0000313" key="6">
    <source>
        <dbReference type="Proteomes" id="UP000620670"/>
    </source>
</evidence>
<evidence type="ECO:0000259" key="3">
    <source>
        <dbReference type="PROSITE" id="PS51192"/>
    </source>
</evidence>
<dbReference type="InterPro" id="IPR014001">
    <property type="entry name" value="Helicase_ATP-bd"/>
</dbReference>
<keyword evidence="1" id="KW-0547">Nucleotide-binding</keyword>
<dbReference type="PANTHER" id="PTHR47957:SF3">
    <property type="entry name" value="ATP-DEPENDENT HELICASE HRQ1"/>
    <property type="match status" value="1"/>
</dbReference>
<dbReference type="SMART" id="SM00487">
    <property type="entry name" value="DEXDc"/>
    <property type="match status" value="1"/>
</dbReference>
<dbReference type="PROSITE" id="PS51192">
    <property type="entry name" value="HELICASE_ATP_BIND_1"/>
    <property type="match status" value="1"/>
</dbReference>
<keyword evidence="2" id="KW-0067">ATP-binding</keyword>
<gene>
    <name evidence="5" type="ORF">JAO75_18485</name>
</gene>
<dbReference type="Pfam" id="PF00270">
    <property type="entry name" value="DEAD"/>
    <property type="match status" value="1"/>
</dbReference>
<accession>A0ABS0Y514</accession>
<dbReference type="RefSeq" id="WP_199050620.1">
    <property type="nucleotide sequence ID" value="NZ_JAELXT010000024.1"/>
</dbReference>